<sequence length="131" mass="15254">MFFISCTRDSSEENIKDYITINDHKIFIEIADTSEKRVQGLSNRDSLPADHGMLFVFGTYQKPAFWMKDMRFPIDIIWIKDDTIIGFEQNVLPETYQQGLTFTPLTPINKVLEVSAFFIKNNKINIGQKIR</sequence>
<dbReference type="Pfam" id="PF02643">
    <property type="entry name" value="DUF192"/>
    <property type="match status" value="1"/>
</dbReference>
<evidence type="ECO:0000313" key="1">
    <source>
        <dbReference type="EMBL" id="PIR80838.1"/>
    </source>
</evidence>
<protein>
    <recommendedName>
        <fullName evidence="3">DUF192 domain-containing protein</fullName>
    </recommendedName>
</protein>
<dbReference type="InterPro" id="IPR038695">
    <property type="entry name" value="Saro_0823-like_sf"/>
</dbReference>
<dbReference type="AlphaFoldDB" id="A0A2H0U5Q7"/>
<dbReference type="PANTHER" id="PTHR37953:SF1">
    <property type="entry name" value="UPF0127 PROTEIN MJ1496"/>
    <property type="match status" value="1"/>
</dbReference>
<gene>
    <name evidence="1" type="ORF">COU24_01840</name>
</gene>
<dbReference type="PANTHER" id="PTHR37953">
    <property type="entry name" value="UPF0127 PROTEIN MJ1496"/>
    <property type="match status" value="1"/>
</dbReference>
<dbReference type="Proteomes" id="UP000229128">
    <property type="component" value="Unassembled WGS sequence"/>
</dbReference>
<dbReference type="EMBL" id="PFBQ01000034">
    <property type="protein sequence ID" value="PIR80838.1"/>
    <property type="molecule type" value="Genomic_DNA"/>
</dbReference>
<organism evidence="1 2">
    <name type="scientific">Candidatus Kuenenbacteria bacterium CG10_big_fil_rev_8_21_14_0_10_39_14</name>
    <dbReference type="NCBI Taxonomy" id="1974619"/>
    <lineage>
        <taxon>Bacteria</taxon>
        <taxon>Candidatus Kueneniibacteriota</taxon>
    </lineage>
</organism>
<name>A0A2H0U5Q7_9BACT</name>
<dbReference type="Gene3D" id="2.60.120.1140">
    <property type="entry name" value="Protein of unknown function DUF192"/>
    <property type="match status" value="1"/>
</dbReference>
<proteinExistence type="predicted"/>
<comment type="caution">
    <text evidence="1">The sequence shown here is derived from an EMBL/GenBank/DDBJ whole genome shotgun (WGS) entry which is preliminary data.</text>
</comment>
<dbReference type="InterPro" id="IPR003795">
    <property type="entry name" value="DUF192"/>
</dbReference>
<accession>A0A2H0U5Q7</accession>
<evidence type="ECO:0008006" key="3">
    <source>
        <dbReference type="Google" id="ProtNLM"/>
    </source>
</evidence>
<evidence type="ECO:0000313" key="2">
    <source>
        <dbReference type="Proteomes" id="UP000229128"/>
    </source>
</evidence>
<reference evidence="2" key="1">
    <citation type="submission" date="2017-09" db="EMBL/GenBank/DDBJ databases">
        <title>Depth-based differentiation of microbial function through sediment-hosted aquifers and enrichment of novel symbionts in the deep terrestrial subsurface.</title>
        <authorList>
            <person name="Probst A.J."/>
            <person name="Ladd B."/>
            <person name="Jarett J.K."/>
            <person name="Geller-Mcgrath D.E."/>
            <person name="Sieber C.M.K."/>
            <person name="Emerson J.B."/>
            <person name="Anantharaman K."/>
            <person name="Thomas B.C."/>
            <person name="Malmstrom R."/>
            <person name="Stieglmeier M."/>
            <person name="Klingl A."/>
            <person name="Woyke T."/>
            <person name="Ryan C.M."/>
            <person name="Banfield J.F."/>
        </authorList>
    </citation>
    <scope>NUCLEOTIDE SEQUENCE [LARGE SCALE GENOMIC DNA]</scope>
</reference>